<keyword evidence="1" id="KW-0812">Transmembrane</keyword>
<keyword evidence="1" id="KW-1133">Transmembrane helix</keyword>
<dbReference type="Pfam" id="PF12679">
    <property type="entry name" value="ABC2_membrane_2"/>
    <property type="match status" value="1"/>
</dbReference>
<keyword evidence="3" id="KW-1185">Reference proteome</keyword>
<dbReference type="PANTHER" id="PTHR37305:SF1">
    <property type="entry name" value="MEMBRANE PROTEIN"/>
    <property type="match status" value="1"/>
</dbReference>
<name>A0ABZ2C6S0_9BACI</name>
<accession>A0ABZ2C6S0</accession>
<dbReference type="Proteomes" id="UP001357223">
    <property type="component" value="Chromosome"/>
</dbReference>
<feature type="transmembrane region" description="Helical" evidence="1">
    <location>
        <begin position="238"/>
        <end position="257"/>
    </location>
</feature>
<protein>
    <submittedName>
        <fullName evidence="2">ABC transporter permease subunit</fullName>
    </submittedName>
</protein>
<feature type="transmembrane region" description="Helical" evidence="1">
    <location>
        <begin position="16"/>
        <end position="36"/>
    </location>
</feature>
<gene>
    <name evidence="2" type="ORF">R4Z09_17720</name>
</gene>
<dbReference type="EMBL" id="CP137640">
    <property type="protein sequence ID" value="WVX79140.1"/>
    <property type="molecule type" value="Genomic_DNA"/>
</dbReference>
<feature type="transmembrane region" description="Helical" evidence="1">
    <location>
        <begin position="188"/>
        <end position="205"/>
    </location>
</feature>
<evidence type="ECO:0000256" key="1">
    <source>
        <dbReference type="SAM" id="Phobius"/>
    </source>
</evidence>
<evidence type="ECO:0000313" key="2">
    <source>
        <dbReference type="EMBL" id="WVX79140.1"/>
    </source>
</evidence>
<dbReference type="RefSeq" id="WP_338448073.1">
    <property type="nucleotide sequence ID" value="NZ_CP137640.1"/>
</dbReference>
<proteinExistence type="predicted"/>
<evidence type="ECO:0000313" key="3">
    <source>
        <dbReference type="Proteomes" id="UP001357223"/>
    </source>
</evidence>
<organism evidence="2 3">
    <name type="scientific">Niallia oryzisoli</name>
    <dbReference type="NCBI Taxonomy" id="1737571"/>
    <lineage>
        <taxon>Bacteria</taxon>
        <taxon>Bacillati</taxon>
        <taxon>Bacillota</taxon>
        <taxon>Bacilli</taxon>
        <taxon>Bacillales</taxon>
        <taxon>Bacillaceae</taxon>
        <taxon>Niallia</taxon>
    </lineage>
</organism>
<keyword evidence="1" id="KW-0472">Membrane</keyword>
<feature type="transmembrane region" description="Helical" evidence="1">
    <location>
        <begin position="57"/>
        <end position="81"/>
    </location>
</feature>
<feature type="transmembrane region" description="Helical" evidence="1">
    <location>
        <begin position="157"/>
        <end position="182"/>
    </location>
</feature>
<reference evidence="2 3" key="1">
    <citation type="submission" date="2023-10" db="EMBL/GenBank/DDBJ databases">
        <title>Niallia locisalis sp.nov. isolated from a salt pond sample.</title>
        <authorList>
            <person name="Li X.-J."/>
            <person name="Dong L."/>
        </authorList>
    </citation>
    <scope>NUCLEOTIDE SEQUENCE [LARGE SCALE GENOMIC DNA]</scope>
    <source>
        <strain evidence="2 3">DSM 29761</strain>
    </source>
</reference>
<dbReference type="PANTHER" id="PTHR37305">
    <property type="entry name" value="INTEGRAL MEMBRANE PROTEIN-RELATED"/>
    <property type="match status" value="1"/>
</dbReference>
<sequence length="265" mass="29840">MNMFLHELKANGKSTIIWSISLLLLVVLFMSFYPAFSKDAEDFTKIMEGYPEAVRNLLGVNLGTFFSILGFYCFPLTFITLCGAIQAMNLGTSIISKEVREKTADFLLTKPVTRTTIITAKLMAALASLVITNILYIATASIMVFQVMSDDFSYKIFLMLSLTMFFIQLIFLALGFILSVLIPKMKTVLPVSLGVVFAFYFLGMFSDTTGEEAKRYLSPFKYFDNAYILKHESFETSFIIAGAVIFVFAITATYFIYLKKDIHSV</sequence>
<feature type="transmembrane region" description="Helical" evidence="1">
    <location>
        <begin position="122"/>
        <end position="145"/>
    </location>
</feature>